<keyword evidence="2" id="KW-1185">Reference proteome</keyword>
<reference evidence="1 2" key="1">
    <citation type="journal article" date="2014" name="Environ. Microbiol.">
        <title>Comparative genomics of the marine bacterial genus Glaciecola reveals the high degree of genomic diversity and genomic characteristic for cold adaptation.</title>
        <authorList>
            <person name="Qin Q.L."/>
            <person name="Xie B.B."/>
            <person name="Yu Y."/>
            <person name="Shu Y.L."/>
            <person name="Rong J.C."/>
            <person name="Zhang Y.J."/>
            <person name="Zhao D.L."/>
            <person name="Chen X.L."/>
            <person name="Zhang X.Y."/>
            <person name="Chen B."/>
            <person name="Zhou B.C."/>
            <person name="Zhang Y.Z."/>
        </authorList>
    </citation>
    <scope>NUCLEOTIDE SEQUENCE [LARGE SCALE GENOMIC DNA]</scope>
    <source>
        <strain evidence="1 2">NO2</strain>
    </source>
</reference>
<evidence type="ECO:0000313" key="1">
    <source>
        <dbReference type="EMBL" id="GAC04345.1"/>
    </source>
</evidence>
<protein>
    <submittedName>
        <fullName evidence="1">Uncharacterized protein</fullName>
    </submittedName>
</protein>
<proteinExistence type="predicted"/>
<accession>A0ABQ0I4U2</accession>
<organism evidence="1 2">
    <name type="scientific">Paraglaciecola agarilytica NO2</name>
    <dbReference type="NCBI Taxonomy" id="1125747"/>
    <lineage>
        <taxon>Bacteria</taxon>
        <taxon>Pseudomonadati</taxon>
        <taxon>Pseudomonadota</taxon>
        <taxon>Gammaproteobacteria</taxon>
        <taxon>Alteromonadales</taxon>
        <taxon>Alteromonadaceae</taxon>
        <taxon>Paraglaciecola</taxon>
    </lineage>
</organism>
<name>A0ABQ0I4U2_9ALTE</name>
<evidence type="ECO:0000313" key="2">
    <source>
        <dbReference type="Proteomes" id="UP000008372"/>
    </source>
</evidence>
<dbReference type="Proteomes" id="UP000008372">
    <property type="component" value="Unassembled WGS sequence"/>
</dbReference>
<sequence length="51" mass="5648">MPPETVVEKMHAKGIIMSSTPYRQSYARFAPSLLNNEQEIEQALAEVSALA</sequence>
<gene>
    <name evidence="1" type="ORF">GAGA_1488</name>
</gene>
<comment type="caution">
    <text evidence="1">The sequence shown here is derived from an EMBL/GenBank/DDBJ whole genome shotgun (WGS) entry which is preliminary data.</text>
</comment>
<dbReference type="EMBL" id="BAEK01000025">
    <property type="protein sequence ID" value="GAC04345.1"/>
    <property type="molecule type" value="Genomic_DNA"/>
</dbReference>